<protein>
    <submittedName>
        <fullName evidence="1">Uncharacterized protein</fullName>
    </submittedName>
</protein>
<reference evidence="1 2" key="1">
    <citation type="submission" date="2012-04" db="EMBL/GenBank/DDBJ databases">
        <authorList>
            <person name="Genoscope - CEA"/>
        </authorList>
    </citation>
    <scope>NUCLEOTIDE SEQUENCE [LARGE SCALE GENOMIC DNA]</scope>
    <source>
        <strain evidence="1 2">9808</strain>
    </source>
</reference>
<name>I4HPP4_MICAE</name>
<dbReference type="HOGENOM" id="CLU_3254084_0_0_3"/>
<evidence type="ECO:0000313" key="1">
    <source>
        <dbReference type="EMBL" id="CCI24018.1"/>
    </source>
</evidence>
<dbReference type="Proteomes" id="UP000005291">
    <property type="component" value="Unassembled WGS sequence"/>
</dbReference>
<dbReference type="AlphaFoldDB" id="I4HPP4"/>
<sequence>MIVGSDTQIQYYEQSNSKDLIGIISNSHFETILRCFSDLEIR</sequence>
<evidence type="ECO:0000313" key="2">
    <source>
        <dbReference type="Proteomes" id="UP000005291"/>
    </source>
</evidence>
<accession>I4HPP4</accession>
<gene>
    <name evidence="1" type="ORF">MICAG_2330003</name>
</gene>
<organism evidence="1 2">
    <name type="scientific">Microcystis aeruginosa PCC 9808</name>
    <dbReference type="NCBI Taxonomy" id="1160284"/>
    <lineage>
        <taxon>Bacteria</taxon>
        <taxon>Bacillati</taxon>
        <taxon>Cyanobacteriota</taxon>
        <taxon>Cyanophyceae</taxon>
        <taxon>Oscillatoriophycideae</taxon>
        <taxon>Chroococcales</taxon>
        <taxon>Microcystaceae</taxon>
        <taxon>Microcystis</taxon>
    </lineage>
</organism>
<dbReference type="EMBL" id="CAIN01000150">
    <property type="protein sequence ID" value="CCI24018.1"/>
    <property type="molecule type" value="Genomic_DNA"/>
</dbReference>
<proteinExistence type="predicted"/>
<comment type="caution">
    <text evidence="1">The sequence shown here is derived from an EMBL/GenBank/DDBJ whole genome shotgun (WGS) entry which is preliminary data.</text>
</comment>